<dbReference type="EMBL" id="NART01000038">
    <property type="protein sequence ID" value="OTQ09543.1"/>
    <property type="molecule type" value="Genomic_DNA"/>
</dbReference>
<protein>
    <submittedName>
        <fullName evidence="2">Uncharacterized protein</fullName>
    </submittedName>
</protein>
<keyword evidence="1" id="KW-1133">Transmembrane helix</keyword>
<dbReference type="InterPro" id="IPR031582">
    <property type="entry name" value="TadF"/>
</dbReference>
<feature type="transmembrane region" description="Helical" evidence="1">
    <location>
        <begin position="20"/>
        <end position="43"/>
    </location>
</feature>
<dbReference type="EMBL" id="NARP01000037">
    <property type="protein sequence ID" value="OTP98174.1"/>
    <property type="molecule type" value="Genomic_DNA"/>
</dbReference>
<keyword evidence="4" id="KW-1185">Reference proteome</keyword>
<evidence type="ECO:0000313" key="4">
    <source>
        <dbReference type="Proteomes" id="UP000194800"/>
    </source>
</evidence>
<name>A0A242NEN2_9GAMM</name>
<dbReference type="Pfam" id="PF16964">
    <property type="entry name" value="TadF"/>
    <property type="match status" value="1"/>
</dbReference>
<proteinExistence type="predicted"/>
<comment type="caution">
    <text evidence="2">The sequence shown here is derived from an EMBL/GenBank/DDBJ whole genome shotgun (WGS) entry which is preliminary data.</text>
</comment>
<dbReference type="Proteomes" id="UP000194977">
    <property type="component" value="Unassembled WGS sequence"/>
</dbReference>
<evidence type="ECO:0000313" key="2">
    <source>
        <dbReference type="EMBL" id="OTP98174.1"/>
    </source>
</evidence>
<dbReference type="OrthoDB" id="7059416at2"/>
<accession>A0A242NEN2</accession>
<keyword evidence="1" id="KW-0812">Transmembrane</keyword>
<organism evidence="2 5">
    <name type="scientific">Gilliamella apicola</name>
    <dbReference type="NCBI Taxonomy" id="1196095"/>
    <lineage>
        <taxon>Bacteria</taxon>
        <taxon>Pseudomonadati</taxon>
        <taxon>Pseudomonadota</taxon>
        <taxon>Gammaproteobacteria</taxon>
        <taxon>Orbales</taxon>
        <taxon>Orbaceae</taxon>
        <taxon>Gilliamella</taxon>
    </lineage>
</organism>
<reference evidence="4 5" key="1">
    <citation type="submission" date="2017-03" db="EMBL/GenBank/DDBJ databases">
        <title>Comparative genomics of honeybee gut symbionts reveal geographically distinct and subgroup specific antibiotic resistance.</title>
        <authorList>
            <person name="Ludvigsen J."/>
            <person name="Porcellato D."/>
            <person name="Labee-Lund T.M."/>
            <person name="Amdam G.V."/>
            <person name="Rudi K."/>
        </authorList>
    </citation>
    <scope>NUCLEOTIDE SEQUENCE [LARGE SCALE GENOMIC DNA]</scope>
    <source>
        <strain evidence="2 5">A-7-12</strain>
        <strain evidence="3 4">A-9-12</strain>
    </source>
</reference>
<dbReference type="AlphaFoldDB" id="A0A242NEN2"/>
<keyword evidence="1" id="KW-0472">Membrane</keyword>
<evidence type="ECO:0000313" key="5">
    <source>
        <dbReference type="Proteomes" id="UP000194977"/>
    </source>
</evidence>
<evidence type="ECO:0000313" key="3">
    <source>
        <dbReference type="EMBL" id="OTQ09543.1"/>
    </source>
</evidence>
<dbReference type="Proteomes" id="UP000194800">
    <property type="component" value="Unassembled WGS sequence"/>
</dbReference>
<gene>
    <name evidence="3" type="ORF">B6C91_08815</name>
    <name evidence="2" type="ORF">B6D08_12075</name>
</gene>
<evidence type="ECO:0000256" key="1">
    <source>
        <dbReference type="SAM" id="Phobius"/>
    </source>
</evidence>
<dbReference type="RefSeq" id="WP_086271847.1">
    <property type="nucleotide sequence ID" value="NZ_CAMLEZ010000006.1"/>
</dbReference>
<sequence>MKKYSNNFFHNKNGALSIEFAFCFLLFTILVFIIYDVYVTLILQNKLERANYTVASVFRERSTLYQDKLKSSSDVYNADLCSSKKTCYDSYELFDSEQVKEMEELASSLLNNREIALKIEALFILQDPKNPGDLKKAKLVTQGKDFFSCSKGSACSKGSIKSYFQSLPAMDKPSNNYQQLAPYVPKLVDSSIAMTGRWVPLYRVSMCIVNEESLYLRWINSNRKDSGGIVPNLCSNVVVLSRCNNTRFCPAYF</sequence>